<proteinExistence type="predicted"/>
<dbReference type="EMBL" id="MCGO01000030">
    <property type="protein sequence ID" value="ORY42051.1"/>
    <property type="molecule type" value="Genomic_DNA"/>
</dbReference>
<name>A0A1Y2C4W4_9FUNG</name>
<organism evidence="1 2">
    <name type="scientific">Rhizoclosmatium globosum</name>
    <dbReference type="NCBI Taxonomy" id="329046"/>
    <lineage>
        <taxon>Eukaryota</taxon>
        <taxon>Fungi</taxon>
        <taxon>Fungi incertae sedis</taxon>
        <taxon>Chytridiomycota</taxon>
        <taxon>Chytridiomycota incertae sedis</taxon>
        <taxon>Chytridiomycetes</taxon>
        <taxon>Chytridiales</taxon>
        <taxon>Chytriomycetaceae</taxon>
        <taxon>Rhizoclosmatium</taxon>
    </lineage>
</organism>
<evidence type="ECO:0008006" key="3">
    <source>
        <dbReference type="Google" id="ProtNLM"/>
    </source>
</evidence>
<dbReference type="AlphaFoldDB" id="A0A1Y2C4W4"/>
<dbReference type="OrthoDB" id="2175481at2759"/>
<accession>A0A1Y2C4W4</accession>
<dbReference type="CDD" id="cd12148">
    <property type="entry name" value="fungal_TF_MHR"/>
    <property type="match status" value="1"/>
</dbReference>
<gene>
    <name evidence="1" type="ORF">BCR33DRAFT_718666</name>
</gene>
<evidence type="ECO:0000313" key="1">
    <source>
        <dbReference type="EMBL" id="ORY42051.1"/>
    </source>
</evidence>
<reference evidence="1 2" key="1">
    <citation type="submission" date="2016-07" db="EMBL/GenBank/DDBJ databases">
        <title>Pervasive Adenine N6-methylation of Active Genes in Fungi.</title>
        <authorList>
            <consortium name="DOE Joint Genome Institute"/>
            <person name="Mondo S.J."/>
            <person name="Dannebaum R.O."/>
            <person name="Kuo R.C."/>
            <person name="Labutti K."/>
            <person name="Haridas S."/>
            <person name="Kuo A."/>
            <person name="Salamov A."/>
            <person name="Ahrendt S.R."/>
            <person name="Lipzen A."/>
            <person name="Sullivan W."/>
            <person name="Andreopoulos W.B."/>
            <person name="Clum A."/>
            <person name="Lindquist E."/>
            <person name="Daum C."/>
            <person name="Ramamoorthy G.K."/>
            <person name="Gryganskyi A."/>
            <person name="Culley D."/>
            <person name="Magnuson J.K."/>
            <person name="James T.Y."/>
            <person name="O'Malley M.A."/>
            <person name="Stajich J.E."/>
            <person name="Spatafora J.W."/>
            <person name="Visel A."/>
            <person name="Grigoriev I.V."/>
        </authorList>
    </citation>
    <scope>NUCLEOTIDE SEQUENCE [LARGE SCALE GENOMIC DNA]</scope>
    <source>
        <strain evidence="1 2">JEL800</strain>
    </source>
</reference>
<dbReference type="Proteomes" id="UP000193642">
    <property type="component" value="Unassembled WGS sequence"/>
</dbReference>
<keyword evidence="2" id="KW-1185">Reference proteome</keyword>
<evidence type="ECO:0000313" key="2">
    <source>
        <dbReference type="Proteomes" id="UP000193642"/>
    </source>
</evidence>
<sequence>MELAIELRMNIDPDDSPWLLHLSVREKEERRRAFWYSYRAYSIVQNLTASPRKLPIWVQTVKYPSQVYDPHPIYLNADHPLRSQLWNLIGSIKQHWAVPPPNLIDLFSSALESDLLTQLTQLQASANLDHLLLFENPLSTTDSDISRFISQTLASQSELCGMNLTYQSAITVFYRPLLFATALPSCKPDRLSDPHRTLIINVINQCLEATWRVYTLFRFIDFMSLGEGRNLVSEDEVSLFYIYEISRCDAFEGIIVFWFIACRMDPAWLGYLQSWDWVSNFSSQEFRKTMGRMLGWYFEESRRNGFDLAIAEAMSGMLEEMEEVSRTGIRRGIHDRAKCESVLAEITNAVSSIPSSSKEPRCFMGLLGMDIGKRGGWKSRTEESWRLFWKLNS</sequence>
<protein>
    <recommendedName>
        <fullName evidence="3">Transcription factor domain-containing protein</fullName>
    </recommendedName>
</protein>
<comment type="caution">
    <text evidence="1">The sequence shown here is derived from an EMBL/GenBank/DDBJ whole genome shotgun (WGS) entry which is preliminary data.</text>
</comment>